<dbReference type="OrthoDB" id="6515318at2759"/>
<reference evidence="1 2" key="1">
    <citation type="journal article" date="2019" name="Sci. Rep.">
        <title>Orb-weaving spider Araneus ventricosus genome elucidates the spidroin gene catalogue.</title>
        <authorList>
            <person name="Kono N."/>
            <person name="Nakamura H."/>
            <person name="Ohtoshi R."/>
            <person name="Moran D.A.P."/>
            <person name="Shinohara A."/>
            <person name="Yoshida Y."/>
            <person name="Fujiwara M."/>
            <person name="Mori M."/>
            <person name="Tomita M."/>
            <person name="Arakawa K."/>
        </authorList>
    </citation>
    <scope>NUCLEOTIDE SEQUENCE [LARGE SCALE GENOMIC DNA]</scope>
</reference>
<name>A0A4Y2BPU9_ARAVE</name>
<proteinExistence type="predicted"/>
<dbReference type="EMBL" id="BGPR01000099">
    <property type="protein sequence ID" value="GBL94088.1"/>
    <property type="molecule type" value="Genomic_DNA"/>
</dbReference>
<evidence type="ECO:0000313" key="1">
    <source>
        <dbReference type="EMBL" id="GBL94088.1"/>
    </source>
</evidence>
<accession>A0A4Y2BPU9</accession>
<gene>
    <name evidence="1" type="ORF">AVEN_185046_1</name>
</gene>
<sequence length="119" mass="13412">MIQRKFLLKIAGTYSTSPPITLQVIEGIVPLPLKAEIKAAYIRISRLNKACALHNHNFSPEDYEGKAPRSKFHPAIFTLEERVSTKEQIITQTKINYFTGWSNVDDKRGTSTANGHITQ</sequence>
<protein>
    <submittedName>
        <fullName evidence="1">Uncharacterized protein</fullName>
    </submittedName>
</protein>
<organism evidence="1 2">
    <name type="scientific">Araneus ventricosus</name>
    <name type="common">Orbweaver spider</name>
    <name type="synonym">Epeira ventricosa</name>
    <dbReference type="NCBI Taxonomy" id="182803"/>
    <lineage>
        <taxon>Eukaryota</taxon>
        <taxon>Metazoa</taxon>
        <taxon>Ecdysozoa</taxon>
        <taxon>Arthropoda</taxon>
        <taxon>Chelicerata</taxon>
        <taxon>Arachnida</taxon>
        <taxon>Araneae</taxon>
        <taxon>Araneomorphae</taxon>
        <taxon>Entelegynae</taxon>
        <taxon>Araneoidea</taxon>
        <taxon>Araneidae</taxon>
        <taxon>Araneus</taxon>
    </lineage>
</organism>
<dbReference type="AlphaFoldDB" id="A0A4Y2BPU9"/>
<evidence type="ECO:0000313" key="2">
    <source>
        <dbReference type="Proteomes" id="UP000499080"/>
    </source>
</evidence>
<keyword evidence="2" id="KW-1185">Reference proteome</keyword>
<comment type="caution">
    <text evidence="1">The sequence shown here is derived from an EMBL/GenBank/DDBJ whole genome shotgun (WGS) entry which is preliminary data.</text>
</comment>
<dbReference type="Proteomes" id="UP000499080">
    <property type="component" value="Unassembled WGS sequence"/>
</dbReference>